<accession>R0JWR7</accession>
<evidence type="ECO:0000256" key="1">
    <source>
        <dbReference type="SAM" id="Phobius"/>
    </source>
</evidence>
<proteinExistence type="predicted"/>
<organism evidence="2 3">
    <name type="scientific">Anas platyrhynchos</name>
    <name type="common">Mallard</name>
    <name type="synonym">Anas boschas</name>
    <dbReference type="NCBI Taxonomy" id="8839"/>
    <lineage>
        <taxon>Eukaryota</taxon>
        <taxon>Metazoa</taxon>
        <taxon>Chordata</taxon>
        <taxon>Craniata</taxon>
        <taxon>Vertebrata</taxon>
        <taxon>Euteleostomi</taxon>
        <taxon>Archelosauria</taxon>
        <taxon>Archosauria</taxon>
        <taxon>Dinosauria</taxon>
        <taxon>Saurischia</taxon>
        <taxon>Theropoda</taxon>
        <taxon>Coelurosauria</taxon>
        <taxon>Aves</taxon>
        <taxon>Neognathae</taxon>
        <taxon>Galloanserae</taxon>
        <taxon>Anseriformes</taxon>
        <taxon>Anatidae</taxon>
        <taxon>Anatinae</taxon>
        <taxon>Anas</taxon>
    </lineage>
</organism>
<sequence>MLTAERMVGVIVWTVALFLLNICIEEHRYDSRRGKVNKNTKKCPLLTSNENANALKIAIWVHGLPEAPNLPSITLLVYYHLIYATVPGTKTVSQQKAERGK</sequence>
<keyword evidence="1" id="KW-0812">Transmembrane</keyword>
<name>R0JWR7_ANAPL</name>
<evidence type="ECO:0000313" key="2">
    <source>
        <dbReference type="EMBL" id="EOB01996.1"/>
    </source>
</evidence>
<evidence type="ECO:0000313" key="3">
    <source>
        <dbReference type="Proteomes" id="UP000296049"/>
    </source>
</evidence>
<gene>
    <name evidence="2" type="ORF">Anapl_14388</name>
</gene>
<protein>
    <submittedName>
        <fullName evidence="2">Uncharacterized protein</fullName>
    </submittedName>
</protein>
<dbReference type="Proteomes" id="UP000296049">
    <property type="component" value="Unassembled WGS sequence"/>
</dbReference>
<dbReference type="AlphaFoldDB" id="R0JWR7"/>
<dbReference type="EMBL" id="KB743007">
    <property type="protein sequence ID" value="EOB01996.1"/>
    <property type="molecule type" value="Genomic_DNA"/>
</dbReference>
<keyword evidence="1" id="KW-1133">Transmembrane helix</keyword>
<feature type="transmembrane region" description="Helical" evidence="1">
    <location>
        <begin position="6"/>
        <end position="24"/>
    </location>
</feature>
<keyword evidence="1" id="KW-0472">Membrane</keyword>
<reference evidence="3" key="1">
    <citation type="journal article" date="2013" name="Nat. Genet.">
        <title>The duck genome and transcriptome provide insight into an avian influenza virus reservoir species.</title>
        <authorList>
            <person name="Huang Y."/>
            <person name="Li Y."/>
            <person name="Burt D.W."/>
            <person name="Chen H."/>
            <person name="Zhang Y."/>
            <person name="Qian W."/>
            <person name="Kim H."/>
            <person name="Gan S."/>
            <person name="Zhao Y."/>
            <person name="Li J."/>
            <person name="Yi K."/>
            <person name="Feng H."/>
            <person name="Zhu P."/>
            <person name="Li B."/>
            <person name="Liu Q."/>
            <person name="Fairley S."/>
            <person name="Magor K.E."/>
            <person name="Du Z."/>
            <person name="Hu X."/>
            <person name="Goodman L."/>
            <person name="Tafer H."/>
            <person name="Vignal A."/>
            <person name="Lee T."/>
            <person name="Kim K.W."/>
            <person name="Sheng Z."/>
            <person name="An Y."/>
            <person name="Searle S."/>
            <person name="Herrero J."/>
            <person name="Groenen M.A."/>
            <person name="Crooijmans R.P."/>
            <person name="Faraut T."/>
            <person name="Cai Q."/>
            <person name="Webster R.G."/>
            <person name="Aldridge J.R."/>
            <person name="Warren W.C."/>
            <person name="Bartschat S."/>
            <person name="Kehr S."/>
            <person name="Marz M."/>
            <person name="Stadler P.F."/>
            <person name="Smith J."/>
            <person name="Kraus R.H."/>
            <person name="Zhao Y."/>
            <person name="Ren L."/>
            <person name="Fei J."/>
            <person name="Morisson M."/>
            <person name="Kaiser P."/>
            <person name="Griffin D.K."/>
            <person name="Rao M."/>
            <person name="Pitel F."/>
            <person name="Wang J."/>
            <person name="Li N."/>
        </authorList>
    </citation>
    <scope>NUCLEOTIDE SEQUENCE [LARGE SCALE GENOMIC DNA]</scope>
</reference>
<keyword evidence="3" id="KW-1185">Reference proteome</keyword>